<dbReference type="PANTHER" id="PTHR23155">
    <property type="entry name" value="DISEASE RESISTANCE PROTEIN RP"/>
    <property type="match status" value="1"/>
</dbReference>
<keyword evidence="9" id="KW-1185">Reference proteome</keyword>
<dbReference type="PANTHER" id="PTHR23155:SF1185">
    <property type="entry name" value="DISEASE RESISTANCE RPP8-LIKE PROTEIN 3-RELATED"/>
    <property type="match status" value="1"/>
</dbReference>
<dbReference type="InterPro" id="IPR002182">
    <property type="entry name" value="NB-ARC"/>
</dbReference>
<dbReference type="Gene3D" id="3.40.50.300">
    <property type="entry name" value="P-loop containing nucleotide triphosphate hydrolases"/>
    <property type="match status" value="1"/>
</dbReference>
<dbReference type="EMBL" id="VEPZ02000992">
    <property type="protein sequence ID" value="KAE8704598.1"/>
    <property type="molecule type" value="Genomic_DNA"/>
</dbReference>
<proteinExistence type="predicted"/>
<feature type="domain" description="NB-ARC" evidence="5">
    <location>
        <begin position="142"/>
        <end position="203"/>
    </location>
</feature>
<dbReference type="InterPro" id="IPR038005">
    <property type="entry name" value="RX-like_CC"/>
</dbReference>
<evidence type="ECO:0000259" key="7">
    <source>
        <dbReference type="Pfam" id="PF23559"/>
    </source>
</evidence>
<keyword evidence="3" id="KW-0611">Plant defense</keyword>
<evidence type="ECO:0000256" key="3">
    <source>
        <dbReference type="ARBA" id="ARBA00022821"/>
    </source>
</evidence>
<dbReference type="InterPro" id="IPR044974">
    <property type="entry name" value="Disease_R_plants"/>
</dbReference>
<dbReference type="SUPFAM" id="SSF52540">
    <property type="entry name" value="P-loop containing nucleoside triphosphate hydrolases"/>
    <property type="match status" value="1"/>
</dbReference>
<protein>
    <recommendedName>
        <fullName evidence="10">Rx N-terminal domain-containing protein</fullName>
    </recommendedName>
</protein>
<evidence type="ECO:0000259" key="5">
    <source>
        <dbReference type="Pfam" id="PF00931"/>
    </source>
</evidence>
<dbReference type="GO" id="GO:0098542">
    <property type="term" value="P:defense response to other organism"/>
    <property type="evidence" value="ECO:0007669"/>
    <property type="project" value="TreeGrafter"/>
</dbReference>
<evidence type="ECO:0000259" key="6">
    <source>
        <dbReference type="Pfam" id="PF18052"/>
    </source>
</evidence>
<dbReference type="Proteomes" id="UP000436088">
    <property type="component" value="Unassembled WGS sequence"/>
</dbReference>
<dbReference type="InterPro" id="IPR041118">
    <property type="entry name" value="Rx_N"/>
</dbReference>
<keyword evidence="4" id="KW-0175">Coiled coil</keyword>
<comment type="caution">
    <text evidence="8">The sequence shown here is derived from an EMBL/GenBank/DDBJ whole genome shotgun (WGS) entry which is preliminary data.</text>
</comment>
<dbReference type="InterPro" id="IPR027417">
    <property type="entry name" value="P-loop_NTPase"/>
</dbReference>
<sequence length="574" mass="65558">MADAVVLLAVERISDLLINEALFLKDVKEQVESLKDDLKRMQCFLKDAECKSEQGERFRNQESEIRGLAYDAEDVIDSFILKLAHIGAFGIPGDGVGSSCVTSMQQRLRRTFLHVEEEDVISFEVSTKDVLAQLMTEEDGCMGDIGKTTLARKVYKHVDVKRHFDFLAWVSISQQCNPREVLQDVLLKVQPGGESIDKLNKNQKAFPRNKTGPHVCSRAFEKLGREMVKTCGRLPLAIVVFHYPEDWEISKKELIRLWIDEGFISPSLESKDTLMEDLSEQFLEDLMNRSLVQVARRDYTGINTPLNESDVILAEPMLRRIAIQPNKRHKFQNFKGVDCYDSECSELLVSSEIGNLHHLRNLKLYGIEIILPQAIGRLKSLHTLYLKYHRYVTIPNVVFMVERLRHIVLRSSDRIGDNMCLHPSKTVVGLSNLRSLGMGFKRAADVKPILMSLHLMQFKRGSTQSYPDLEPLSQCHRLSELEIRGELKEDPQGSHQWSNGCFGEATLFEDSSLNYRAYGGRKIICSADGFPQLHSLEMFYLQELEEWEIEEGAMPHLRSLCLKEISNLKMIPEG</sequence>
<dbReference type="InterPro" id="IPR032675">
    <property type="entry name" value="LRR_dom_sf"/>
</dbReference>
<dbReference type="SUPFAM" id="SSF52058">
    <property type="entry name" value="L domain-like"/>
    <property type="match status" value="1"/>
</dbReference>
<evidence type="ECO:0008006" key="10">
    <source>
        <dbReference type="Google" id="ProtNLM"/>
    </source>
</evidence>
<dbReference type="Pfam" id="PF18052">
    <property type="entry name" value="Rx_N"/>
    <property type="match status" value="1"/>
</dbReference>
<keyword evidence="1" id="KW-0677">Repeat</keyword>
<dbReference type="Gene3D" id="3.80.10.10">
    <property type="entry name" value="Ribonuclease Inhibitor"/>
    <property type="match status" value="1"/>
</dbReference>
<evidence type="ECO:0000256" key="2">
    <source>
        <dbReference type="ARBA" id="ARBA00022741"/>
    </source>
</evidence>
<feature type="domain" description="Disease resistance N-terminal" evidence="6">
    <location>
        <begin position="6"/>
        <end position="85"/>
    </location>
</feature>
<dbReference type="Gene3D" id="1.20.5.4130">
    <property type="match status" value="1"/>
</dbReference>
<evidence type="ECO:0000256" key="1">
    <source>
        <dbReference type="ARBA" id="ARBA00022737"/>
    </source>
</evidence>
<feature type="coiled-coil region" evidence="4">
    <location>
        <begin position="24"/>
        <end position="51"/>
    </location>
</feature>
<dbReference type="GO" id="GO:0043531">
    <property type="term" value="F:ADP binding"/>
    <property type="evidence" value="ECO:0007669"/>
    <property type="project" value="InterPro"/>
</dbReference>
<dbReference type="Pfam" id="PF00931">
    <property type="entry name" value="NB-ARC"/>
    <property type="match status" value="1"/>
</dbReference>
<feature type="domain" description="Disease resistance protein winged helix" evidence="7">
    <location>
        <begin position="243"/>
        <end position="299"/>
    </location>
</feature>
<dbReference type="InterPro" id="IPR058922">
    <property type="entry name" value="WHD_DRP"/>
</dbReference>
<dbReference type="Pfam" id="PF23559">
    <property type="entry name" value="WHD_DRP"/>
    <property type="match status" value="1"/>
</dbReference>
<evidence type="ECO:0000313" key="8">
    <source>
        <dbReference type="EMBL" id="KAE8704598.1"/>
    </source>
</evidence>
<reference evidence="8" key="1">
    <citation type="submission" date="2019-09" db="EMBL/GenBank/DDBJ databases">
        <title>Draft genome information of white flower Hibiscus syriacus.</title>
        <authorList>
            <person name="Kim Y.-M."/>
        </authorList>
    </citation>
    <scope>NUCLEOTIDE SEQUENCE [LARGE SCALE GENOMIC DNA]</scope>
    <source>
        <strain evidence="8">YM2019G1</strain>
    </source>
</reference>
<organism evidence="8 9">
    <name type="scientific">Hibiscus syriacus</name>
    <name type="common">Rose of Sharon</name>
    <dbReference type="NCBI Taxonomy" id="106335"/>
    <lineage>
        <taxon>Eukaryota</taxon>
        <taxon>Viridiplantae</taxon>
        <taxon>Streptophyta</taxon>
        <taxon>Embryophyta</taxon>
        <taxon>Tracheophyta</taxon>
        <taxon>Spermatophyta</taxon>
        <taxon>Magnoliopsida</taxon>
        <taxon>eudicotyledons</taxon>
        <taxon>Gunneridae</taxon>
        <taxon>Pentapetalae</taxon>
        <taxon>rosids</taxon>
        <taxon>malvids</taxon>
        <taxon>Malvales</taxon>
        <taxon>Malvaceae</taxon>
        <taxon>Malvoideae</taxon>
        <taxon>Hibiscus</taxon>
    </lineage>
</organism>
<evidence type="ECO:0000256" key="4">
    <source>
        <dbReference type="SAM" id="Coils"/>
    </source>
</evidence>
<dbReference type="CDD" id="cd14798">
    <property type="entry name" value="RX-CC_like"/>
    <property type="match status" value="1"/>
</dbReference>
<keyword evidence="2" id="KW-0547">Nucleotide-binding</keyword>
<gene>
    <name evidence="8" type="ORF">F3Y22_tig00110450pilonHSYRG00906</name>
</gene>
<dbReference type="AlphaFoldDB" id="A0A6A3AKP0"/>
<accession>A0A6A3AKP0</accession>
<name>A0A6A3AKP0_HIBSY</name>
<evidence type="ECO:0000313" key="9">
    <source>
        <dbReference type="Proteomes" id="UP000436088"/>
    </source>
</evidence>